<feature type="transmembrane region" description="Helical" evidence="5">
    <location>
        <begin position="16"/>
        <end position="36"/>
    </location>
</feature>
<dbReference type="InterPro" id="IPR056555">
    <property type="entry name" value="NFD4_C"/>
</dbReference>
<organism evidence="8 9">
    <name type="scientific">Ensete ventricosum</name>
    <name type="common">Abyssinian banana</name>
    <name type="synonym">Musa ensete</name>
    <dbReference type="NCBI Taxonomy" id="4639"/>
    <lineage>
        <taxon>Eukaryota</taxon>
        <taxon>Viridiplantae</taxon>
        <taxon>Streptophyta</taxon>
        <taxon>Embryophyta</taxon>
        <taxon>Tracheophyta</taxon>
        <taxon>Spermatophyta</taxon>
        <taxon>Magnoliopsida</taxon>
        <taxon>Liliopsida</taxon>
        <taxon>Zingiberales</taxon>
        <taxon>Musaceae</taxon>
        <taxon>Ensete</taxon>
    </lineage>
</organism>
<keyword evidence="4 5" id="KW-0472">Membrane</keyword>
<evidence type="ECO:0000259" key="6">
    <source>
        <dbReference type="Pfam" id="PF06813"/>
    </source>
</evidence>
<keyword evidence="3 5" id="KW-1133">Transmembrane helix</keyword>
<accession>A0A426X8J8</accession>
<name>A0A426X8J8_ENSVE</name>
<feature type="domain" description="NFD4 C-terminal" evidence="7">
    <location>
        <begin position="354"/>
        <end position="542"/>
    </location>
</feature>
<keyword evidence="2 5" id="KW-0812">Transmembrane</keyword>
<feature type="transmembrane region" description="Helical" evidence="5">
    <location>
        <begin position="147"/>
        <end position="168"/>
    </location>
</feature>
<dbReference type="PANTHER" id="PTHR21576:SF73">
    <property type="entry name" value="F1C9.29 PROTEIN-RELATED"/>
    <property type="match status" value="1"/>
</dbReference>
<dbReference type="EMBL" id="AMZH03024517">
    <property type="protein sequence ID" value="RRT35799.1"/>
    <property type="molecule type" value="Genomic_DNA"/>
</dbReference>
<evidence type="ECO:0000256" key="5">
    <source>
        <dbReference type="SAM" id="Phobius"/>
    </source>
</evidence>
<evidence type="ECO:0000256" key="1">
    <source>
        <dbReference type="ARBA" id="ARBA00004141"/>
    </source>
</evidence>
<feature type="transmembrane region" description="Helical" evidence="5">
    <location>
        <begin position="577"/>
        <end position="600"/>
    </location>
</feature>
<feature type="transmembrane region" description="Helical" evidence="5">
    <location>
        <begin position="478"/>
        <end position="498"/>
    </location>
</feature>
<dbReference type="InterPro" id="IPR036259">
    <property type="entry name" value="MFS_trans_sf"/>
</dbReference>
<evidence type="ECO:0000256" key="3">
    <source>
        <dbReference type="ARBA" id="ARBA00022989"/>
    </source>
</evidence>
<protein>
    <submittedName>
        <fullName evidence="8">Uncharacterized protein</fullName>
    </submittedName>
</protein>
<dbReference type="GO" id="GO:0016020">
    <property type="term" value="C:membrane"/>
    <property type="evidence" value="ECO:0007669"/>
    <property type="project" value="UniProtKB-SubCell"/>
</dbReference>
<feature type="transmembrane region" description="Helical" evidence="5">
    <location>
        <begin position="392"/>
        <end position="410"/>
    </location>
</feature>
<feature type="transmembrane region" description="Helical" evidence="5">
    <location>
        <begin position="108"/>
        <end position="127"/>
    </location>
</feature>
<feature type="transmembrane region" description="Helical" evidence="5">
    <location>
        <begin position="79"/>
        <end position="101"/>
    </location>
</feature>
<dbReference type="Pfam" id="PF06813">
    <property type="entry name" value="Nodulin-like"/>
    <property type="match status" value="1"/>
</dbReference>
<dbReference type="Gene3D" id="1.20.1250.20">
    <property type="entry name" value="MFS general substrate transporter like domains"/>
    <property type="match status" value="1"/>
</dbReference>
<proteinExistence type="predicted"/>
<evidence type="ECO:0000256" key="2">
    <source>
        <dbReference type="ARBA" id="ARBA00022692"/>
    </source>
</evidence>
<feature type="transmembrane region" description="Helical" evidence="5">
    <location>
        <begin position="359"/>
        <end position="380"/>
    </location>
</feature>
<evidence type="ECO:0000256" key="4">
    <source>
        <dbReference type="ARBA" id="ARBA00023136"/>
    </source>
</evidence>
<feature type="transmembrane region" description="Helical" evidence="5">
    <location>
        <begin position="175"/>
        <end position="194"/>
    </location>
</feature>
<dbReference type="AlphaFoldDB" id="A0A426X8J8"/>
<feature type="domain" description="Nodulin-like" evidence="6">
    <location>
        <begin position="15"/>
        <end position="262"/>
    </location>
</feature>
<feature type="transmembrane region" description="Helical" evidence="5">
    <location>
        <begin position="416"/>
        <end position="433"/>
    </location>
</feature>
<evidence type="ECO:0000313" key="9">
    <source>
        <dbReference type="Proteomes" id="UP000287651"/>
    </source>
</evidence>
<dbReference type="Pfam" id="PF23262">
    <property type="entry name" value="NFD4_C"/>
    <property type="match status" value="1"/>
</dbReference>
<comment type="caution">
    <text evidence="8">The sequence shown here is derived from an EMBL/GenBank/DDBJ whole genome shotgun (WGS) entry which is preliminary data.</text>
</comment>
<feature type="transmembrane region" description="Helical" evidence="5">
    <location>
        <begin position="214"/>
        <end position="232"/>
    </location>
</feature>
<evidence type="ECO:0000259" key="7">
    <source>
        <dbReference type="Pfam" id="PF23262"/>
    </source>
</evidence>
<dbReference type="PANTHER" id="PTHR21576">
    <property type="entry name" value="UNCHARACTERIZED NODULIN-LIKE PROTEIN"/>
    <property type="match status" value="1"/>
</dbReference>
<dbReference type="InterPro" id="IPR010658">
    <property type="entry name" value="Nodulin-like"/>
</dbReference>
<dbReference type="CDD" id="cd17354">
    <property type="entry name" value="MFS_Mch1p_like"/>
    <property type="match status" value="1"/>
</dbReference>
<feature type="transmembrane region" description="Helical" evidence="5">
    <location>
        <begin position="510"/>
        <end position="534"/>
    </location>
</feature>
<feature type="transmembrane region" description="Helical" evidence="5">
    <location>
        <begin position="244"/>
        <end position="264"/>
    </location>
</feature>
<gene>
    <name evidence="8" type="ORF">B296_00033917</name>
</gene>
<comment type="subcellular location">
    <subcellularLocation>
        <location evidence="1">Membrane</location>
        <topology evidence="1">Multi-pass membrane protein</topology>
    </subcellularLocation>
</comment>
<dbReference type="SUPFAM" id="SSF103473">
    <property type="entry name" value="MFS general substrate transporter"/>
    <property type="match status" value="2"/>
</dbReference>
<evidence type="ECO:0000313" key="8">
    <source>
        <dbReference type="EMBL" id="RRT35799.1"/>
    </source>
</evidence>
<sequence>MDRLQGNLQSFFHNRWLVFVAAMWMQSWAGIGYLFGSISPVIKSSMGYNQRQIASLGVAKDLGDSVGFLAGTLCEILPLWAALLIGALQNLIGYGLVWLVVTRQVPVLPLWVMCILIFVGNNGETYFNTAALVSCVQNFPKSRGPVVGILKGFAGLSGAILTQLYAMIHIPNHAALIFMVAVGPTMVVMALMFIVRPVGGHRQVRPCDDHSFNFIYSVCLILAAYLLGVMLLEDLIGLSRTVITVFTLILILILSVPIAIPVLLTSSSDDPAATQECLLPENKKGGSEEQAEIILSEVEDEKPKEVDSLPEIERQKRIVQLQARLFQAAAEGAVRVRRKRGPRRGEDFTLLQALIKADFWLLFFSLLLGSGSGLTVIDNLGQMSQSLGYEDTHIFVSMISIWNFLGRIGGGYVSEIIVRYLLCQLCFYSFAAAHHSFHANRSTSNRAYPRPVALAVAQVLMALGHFCFAMAWPWAMYIGTLLIGLGYGAHWSIVPAAASELFGLKNFGALYNFLTVANPAGSLVFSGLIVSGMYDHEAEEQARKRHSSSASFLVGRMLDATSFGEESTLKCEGAICFFLSSLLMSGFCVVAVILSMILVYRTKVVYASLYGDRT</sequence>
<dbReference type="Proteomes" id="UP000287651">
    <property type="component" value="Unassembled WGS sequence"/>
</dbReference>
<reference evidence="8 9" key="1">
    <citation type="journal article" date="2014" name="Agronomy (Basel)">
        <title>A Draft Genome Sequence for Ensete ventricosum, the Drought-Tolerant Tree Against Hunger.</title>
        <authorList>
            <person name="Harrison J."/>
            <person name="Moore K.A."/>
            <person name="Paszkiewicz K."/>
            <person name="Jones T."/>
            <person name="Grant M."/>
            <person name="Ambacheew D."/>
            <person name="Muzemil S."/>
            <person name="Studholme D.J."/>
        </authorList>
    </citation>
    <scope>NUCLEOTIDE SEQUENCE [LARGE SCALE GENOMIC DNA]</scope>
</reference>